<sequence>MTFVDGEECAAGAWASGTGPPVTGSDVTLLEGSTFCISALSGDVHRDRPHGLFVADTRMLSCWRLVIDGSPVQNLSTIEEPTEPYRAIFVGRTPPRQWLADSTMLVLRDRLVGDGLREDVILRNLGAEPVGVTVTLAVDTDFADVFAVKEGRVQPPHGLAVDIGTASMTFTLAGPDDTRIAQISATGDPSVTPGRFTFRIVVPQRSQWSTCFAVEATTGGRRVQLRHKCGEPIDSSAPARRLQAWRLSNPLIETGHSALDCSLEVGTRDLGSLQIEDPAQPGYPILAAGAPWFMTLFGRDSLLTAWMALGLDSRLALNTLRTLARLQGTRVDPLTEEEPGRILHEVRLGREAALTLGGGTTYYGTADATPLFVMLLAELDRWGALPDADRPALVAAADRAMEWILQYGDADGDGYVEYRRHTDRGLVNQGWKDSFDGVNHADGHLASPPIALCEVQGYVYAAFQARAFLAEGDGDPGCAQQWRSRAARLKAAFNLAFWMPEQQAFALALDGGKHQVDAVASNMGHCLWTGIVDDDKAAAVAAHLVGPALNSGFGVRTLAADMNAYNPMSYHNGSVWPHDTAIVVAGLANYGFAQEAQQIALGLLDASDYFGGRLPELFCGFPRAEFSRPVPYPTSCSPQAWAAASSRLVLRSLLRFNPDIPHGQVQVCPIAPGRFLPVRLHNVPLAGTRISLTVDAHGGVDVCDLPPGVRLVTAEPRRSPGRASAQQHDRSH</sequence>
<evidence type="ECO:0000313" key="5">
    <source>
        <dbReference type="Proteomes" id="UP000467105"/>
    </source>
</evidence>
<reference evidence="4 5" key="1">
    <citation type="journal article" date="2019" name="Emerg. Microbes Infect.">
        <title>Comprehensive subspecies identification of 175 nontuberculous mycobacteria species based on 7547 genomic profiles.</title>
        <authorList>
            <person name="Matsumoto Y."/>
            <person name="Kinjo T."/>
            <person name="Motooka D."/>
            <person name="Nabeya D."/>
            <person name="Jung N."/>
            <person name="Uechi K."/>
            <person name="Horii T."/>
            <person name="Iida T."/>
            <person name="Fujita J."/>
            <person name="Nakamura S."/>
        </authorList>
    </citation>
    <scope>NUCLEOTIDE SEQUENCE [LARGE SCALE GENOMIC DNA]</scope>
    <source>
        <strain evidence="4 5">JCM 14742</strain>
    </source>
</reference>
<evidence type="ECO:0000259" key="3">
    <source>
        <dbReference type="Pfam" id="PF22422"/>
    </source>
</evidence>
<dbReference type="AlphaFoldDB" id="A0A7I7Z225"/>
<dbReference type="InterPro" id="IPR012341">
    <property type="entry name" value="6hp_glycosidase-like_sf"/>
</dbReference>
<dbReference type="InterPro" id="IPR032856">
    <property type="entry name" value="GDE_N_bis"/>
</dbReference>
<name>A0A7I7Z225_9MYCO</name>
<dbReference type="Pfam" id="PF14742">
    <property type="entry name" value="GDE_N_bis"/>
    <property type="match status" value="1"/>
</dbReference>
<dbReference type="GO" id="GO:0005975">
    <property type="term" value="P:carbohydrate metabolic process"/>
    <property type="evidence" value="ECO:0007669"/>
    <property type="project" value="InterPro"/>
</dbReference>
<feature type="domain" description="Putative glycogen debranching enzyme N-terminal" evidence="2">
    <location>
        <begin position="29"/>
        <end position="212"/>
    </location>
</feature>
<dbReference type="Proteomes" id="UP000467105">
    <property type="component" value="Chromosome"/>
</dbReference>
<proteinExistence type="predicted"/>
<dbReference type="Gene3D" id="1.50.10.10">
    <property type="match status" value="1"/>
</dbReference>
<dbReference type="SUPFAM" id="SSF48208">
    <property type="entry name" value="Six-hairpin glycosidases"/>
    <property type="match status" value="1"/>
</dbReference>
<dbReference type="InterPro" id="IPR054491">
    <property type="entry name" value="MGH1-like_GH"/>
</dbReference>
<evidence type="ECO:0000313" key="4">
    <source>
        <dbReference type="EMBL" id="BBZ47213.1"/>
    </source>
</evidence>
<dbReference type="InterPro" id="IPR008928">
    <property type="entry name" value="6-hairpin_glycosidase_sf"/>
</dbReference>
<feature type="domain" description="Mannosylglycerate hydrolase MGH1-like glycoside hydrolase" evidence="3">
    <location>
        <begin position="397"/>
        <end position="604"/>
    </location>
</feature>
<evidence type="ECO:0000256" key="1">
    <source>
        <dbReference type="SAM" id="MobiDB-lite"/>
    </source>
</evidence>
<keyword evidence="5" id="KW-1185">Reference proteome</keyword>
<gene>
    <name evidence="4" type="ORF">MPRM_44940</name>
</gene>
<evidence type="ECO:0000259" key="2">
    <source>
        <dbReference type="Pfam" id="PF14742"/>
    </source>
</evidence>
<feature type="region of interest" description="Disordered" evidence="1">
    <location>
        <begin position="712"/>
        <end position="732"/>
    </location>
</feature>
<dbReference type="Pfam" id="PF22422">
    <property type="entry name" value="MGH1-like_GH"/>
    <property type="match status" value="1"/>
</dbReference>
<organism evidence="4 5">
    <name type="scientific">Mycobacterium parmense</name>
    <dbReference type="NCBI Taxonomy" id="185642"/>
    <lineage>
        <taxon>Bacteria</taxon>
        <taxon>Bacillati</taxon>
        <taxon>Actinomycetota</taxon>
        <taxon>Actinomycetes</taxon>
        <taxon>Mycobacteriales</taxon>
        <taxon>Mycobacteriaceae</taxon>
        <taxon>Mycobacterium</taxon>
        <taxon>Mycobacterium simiae complex</taxon>
    </lineage>
</organism>
<accession>A0A7I7Z225</accession>
<protein>
    <submittedName>
        <fullName evidence="4">Amylo-alpha-1,6-glucosidase</fullName>
    </submittedName>
</protein>
<dbReference type="EMBL" id="AP022614">
    <property type="protein sequence ID" value="BBZ47213.1"/>
    <property type="molecule type" value="Genomic_DNA"/>
</dbReference>